<evidence type="ECO:0000256" key="2">
    <source>
        <dbReference type="ARBA" id="ARBA00022801"/>
    </source>
</evidence>
<dbReference type="Gene3D" id="3.20.20.140">
    <property type="entry name" value="Metal-dependent hydrolases"/>
    <property type="match status" value="1"/>
</dbReference>
<keyword evidence="7" id="KW-1185">Reference proteome</keyword>
<dbReference type="AlphaFoldDB" id="A0A2K9P552"/>
<dbReference type="FunFam" id="3.20.20.140:FF:000014">
    <property type="entry name" value="5-methylthioadenosine/S-adenosylhomocysteine deaminase"/>
    <property type="match status" value="1"/>
</dbReference>
<dbReference type="GO" id="GO:0046872">
    <property type="term" value="F:metal ion binding"/>
    <property type="evidence" value="ECO:0007669"/>
    <property type="project" value="UniProtKB-KW"/>
</dbReference>
<name>A0A2K9P552_9FIRM</name>
<keyword evidence="2 4" id="KW-0378">Hydrolase</keyword>
<dbReference type="EC" id="3.5.4.31" evidence="4"/>
<comment type="catalytic activity">
    <reaction evidence="4">
        <text>S-methyl-5'-thioadenosine + H2O + H(+) = S-methyl-5'-thioinosine + NH4(+)</text>
        <dbReference type="Rhea" id="RHEA:25025"/>
        <dbReference type="ChEBI" id="CHEBI:15377"/>
        <dbReference type="ChEBI" id="CHEBI:15378"/>
        <dbReference type="ChEBI" id="CHEBI:17509"/>
        <dbReference type="ChEBI" id="CHEBI:28938"/>
        <dbReference type="ChEBI" id="CHEBI:48595"/>
        <dbReference type="EC" id="3.5.4.31"/>
    </reaction>
</comment>
<comment type="caution">
    <text evidence="4">Lacks conserved residue(s) required for the propagation of feature annotation.</text>
</comment>
<comment type="similarity">
    <text evidence="4">Belongs to the metallo-dependent hydrolases superfamily. MTA/SAH deaminase family.</text>
</comment>
<comment type="catalytic activity">
    <reaction evidence="4">
        <text>S-adenosyl-L-homocysteine + H2O + H(+) = S-inosyl-L-homocysteine + NH4(+)</text>
        <dbReference type="Rhea" id="RHEA:20716"/>
        <dbReference type="ChEBI" id="CHEBI:15377"/>
        <dbReference type="ChEBI" id="CHEBI:15378"/>
        <dbReference type="ChEBI" id="CHEBI:28938"/>
        <dbReference type="ChEBI" id="CHEBI:57856"/>
        <dbReference type="ChEBI" id="CHEBI:57985"/>
        <dbReference type="EC" id="3.5.4.28"/>
    </reaction>
</comment>
<gene>
    <name evidence="4" type="primary">mtaD</name>
    <name evidence="6" type="ORF">B9O19_02199</name>
</gene>
<dbReference type="InterPro" id="IPR023512">
    <property type="entry name" value="Deaminase_MtaD/DadD"/>
</dbReference>
<dbReference type="EMBL" id="CP020991">
    <property type="protein sequence ID" value="AUO20341.1"/>
    <property type="molecule type" value="Genomic_DNA"/>
</dbReference>
<dbReference type="SUPFAM" id="SSF51338">
    <property type="entry name" value="Composite domain of metallo-dependent hydrolases"/>
    <property type="match status" value="1"/>
</dbReference>
<dbReference type="CDD" id="cd01298">
    <property type="entry name" value="ATZ_TRZ_like"/>
    <property type="match status" value="1"/>
</dbReference>
<evidence type="ECO:0000313" key="7">
    <source>
        <dbReference type="Proteomes" id="UP000235589"/>
    </source>
</evidence>
<evidence type="ECO:0000256" key="4">
    <source>
        <dbReference type="HAMAP-Rule" id="MF_01281"/>
    </source>
</evidence>
<comment type="cofactor">
    <cofactor evidence="4">
        <name>Zn(2+)</name>
        <dbReference type="ChEBI" id="CHEBI:29105"/>
    </cofactor>
    <text evidence="4">Binds 1 zinc ion per subunit.</text>
</comment>
<reference evidence="6 7" key="1">
    <citation type="submission" date="2017-04" db="EMBL/GenBank/DDBJ databases">
        <title>Monoglobus pectinilyticus 14 draft genome.</title>
        <authorList>
            <person name="Kim C."/>
            <person name="Rosendale D.I."/>
            <person name="Kelly W.J."/>
            <person name="Tannock G.W."/>
            <person name="Patchett M.L."/>
            <person name="Jordens J.Z."/>
        </authorList>
    </citation>
    <scope>NUCLEOTIDE SEQUENCE [LARGE SCALE GENOMIC DNA]</scope>
    <source>
        <strain evidence="6 7">14</strain>
    </source>
</reference>
<evidence type="ECO:0000256" key="1">
    <source>
        <dbReference type="ARBA" id="ARBA00022723"/>
    </source>
</evidence>
<evidence type="ECO:0000256" key="3">
    <source>
        <dbReference type="ARBA" id="ARBA00022833"/>
    </source>
</evidence>
<dbReference type="GO" id="GO:0050270">
    <property type="term" value="F:S-adenosylhomocysteine deaminase activity"/>
    <property type="evidence" value="ECO:0007669"/>
    <property type="project" value="UniProtKB-UniRule"/>
</dbReference>
<feature type="binding site" evidence="4">
    <location>
        <position position="67"/>
    </location>
    <ligand>
        <name>Zn(2+)</name>
        <dbReference type="ChEBI" id="CHEBI:29105"/>
    </ligand>
</feature>
<dbReference type="KEGG" id="mpec:B9O19_02199"/>
<feature type="binding site" evidence="4">
    <location>
        <position position="295"/>
    </location>
    <ligand>
        <name>Zn(2+)</name>
        <dbReference type="ChEBI" id="CHEBI:29105"/>
    </ligand>
</feature>
<dbReference type="GeneID" id="98063571"/>
<dbReference type="Proteomes" id="UP000235589">
    <property type="component" value="Chromosome"/>
</dbReference>
<evidence type="ECO:0000259" key="5">
    <source>
        <dbReference type="Pfam" id="PF01979"/>
    </source>
</evidence>
<dbReference type="EC" id="3.5.4.28" evidence="4"/>
<feature type="binding site" evidence="4">
    <location>
        <position position="94"/>
    </location>
    <ligand>
        <name>substrate</name>
    </ligand>
</feature>
<protein>
    <recommendedName>
        <fullName evidence="4">5-methylthioadenosine/S-adenosylhomocysteine deaminase</fullName>
        <shortName evidence="4">MTA/SAH deaminase</shortName>
        <ecNumber evidence="4">3.5.4.28</ecNumber>
        <ecNumber evidence="4">3.5.4.31</ecNumber>
    </recommendedName>
</protein>
<dbReference type="SUPFAM" id="SSF51556">
    <property type="entry name" value="Metallo-dependent hydrolases"/>
    <property type="match status" value="1"/>
</dbReference>
<dbReference type="InterPro" id="IPR011059">
    <property type="entry name" value="Metal-dep_hydrolase_composite"/>
</dbReference>
<dbReference type="Pfam" id="PF01979">
    <property type="entry name" value="Amidohydro_1"/>
    <property type="match status" value="1"/>
</dbReference>
<feature type="binding site" evidence="4">
    <location>
        <position position="207"/>
    </location>
    <ligand>
        <name>Zn(2+)</name>
        <dbReference type="ChEBI" id="CHEBI:29105"/>
    </ligand>
</feature>
<dbReference type="RefSeq" id="WP_102366468.1">
    <property type="nucleotide sequence ID" value="NZ_CP020991.1"/>
</dbReference>
<proteinExistence type="inferred from homology"/>
<feature type="binding site" evidence="4">
    <location>
        <position position="295"/>
    </location>
    <ligand>
        <name>substrate</name>
    </ligand>
</feature>
<feature type="binding site" evidence="4">
    <location>
        <position position="155"/>
    </location>
    <ligand>
        <name>substrate</name>
    </ligand>
</feature>
<comment type="function">
    <text evidence="4">Catalyzes the deamination of 5-methylthioadenosine and S-adenosyl-L-homocysteine into 5-methylthioinosine and S-inosyl-L-homocysteine, respectively. Is also able to deaminate adenosine.</text>
</comment>
<dbReference type="GO" id="GO:0090614">
    <property type="term" value="F:5'-methylthioadenosine deaminase activity"/>
    <property type="evidence" value="ECO:0007669"/>
    <property type="project" value="UniProtKB-UniRule"/>
</dbReference>
<feature type="binding site" evidence="4">
    <location>
        <position position="65"/>
    </location>
    <ligand>
        <name>Zn(2+)</name>
        <dbReference type="ChEBI" id="CHEBI:29105"/>
    </ligand>
</feature>
<keyword evidence="1 4" id="KW-0479">Metal-binding</keyword>
<feature type="domain" description="Amidohydrolase-related" evidence="5">
    <location>
        <begin position="56"/>
        <end position="398"/>
    </location>
</feature>
<dbReference type="InterPro" id="IPR050287">
    <property type="entry name" value="MTA/SAH_deaminase"/>
</dbReference>
<organism evidence="6 7">
    <name type="scientific">Monoglobus pectinilyticus</name>
    <dbReference type="NCBI Taxonomy" id="1981510"/>
    <lineage>
        <taxon>Bacteria</taxon>
        <taxon>Bacillati</taxon>
        <taxon>Bacillota</taxon>
        <taxon>Clostridia</taxon>
        <taxon>Monoglobales</taxon>
        <taxon>Monoglobaceae</taxon>
        <taxon>Monoglobus</taxon>
    </lineage>
</organism>
<dbReference type="HAMAP" id="MF_01281">
    <property type="entry name" value="MTA_SAH_deamin"/>
    <property type="match status" value="1"/>
</dbReference>
<feature type="binding site" evidence="4">
    <location>
        <position position="180"/>
    </location>
    <ligand>
        <name>substrate</name>
    </ligand>
</feature>
<accession>A0A2K9P552</accession>
<feature type="binding site" evidence="4">
    <location>
        <position position="210"/>
    </location>
    <ligand>
        <name>substrate</name>
    </ligand>
</feature>
<dbReference type="InterPro" id="IPR032466">
    <property type="entry name" value="Metal_Hydrolase"/>
</dbReference>
<dbReference type="InterPro" id="IPR006680">
    <property type="entry name" value="Amidohydro-rel"/>
</dbReference>
<keyword evidence="3 4" id="KW-0862">Zinc</keyword>
<dbReference type="Gene3D" id="2.30.40.10">
    <property type="entry name" value="Urease, subunit C, domain 1"/>
    <property type="match status" value="1"/>
</dbReference>
<dbReference type="PANTHER" id="PTHR43794:SF11">
    <property type="entry name" value="AMIDOHYDROLASE-RELATED DOMAIN-CONTAINING PROTEIN"/>
    <property type="match status" value="1"/>
</dbReference>
<evidence type="ECO:0000313" key="6">
    <source>
        <dbReference type="EMBL" id="AUO20341.1"/>
    </source>
</evidence>
<dbReference type="OrthoDB" id="9807210at2"/>
<dbReference type="PANTHER" id="PTHR43794">
    <property type="entry name" value="AMINOHYDROLASE SSNA-RELATED"/>
    <property type="match status" value="1"/>
</dbReference>
<sequence length="406" mass="45002">MGNILIKNITAVTMSDSSGVIENAYIVINGNLIEYIGKEKPETEDFDYVIDGENKVVMPGLVNTHTHLAMTLLRSYADDMNLQDWLFNKIFPFEDKLMADDILKGSEIGVDEMLAGGTTCFNDMYMFQAETGRVALKKGIRAVLSDCVNFDGYDRKVKLMETMAEEFKNEDLISFTFSPHAIYTCSFDVLKKCSDYAKSNDMSIHTHLAETQTEFDDCVKERGMTPTEYMETTGIFDSPTIAAHCVCMTDNDLEILKKHNVSVVHNPISNLKLASGVAPITKMIDMGINVALGTDGASSNNSLDMFEEMKVAAILHKGITLDPTVMNAWTVLKMATVNGAKALGFDNLGVLKQGYLADMIILDFNSPHLMPNNNTVSNLVYAAKSSDVEYTIVNGKLVYNRQTKDR</sequence>